<evidence type="ECO:0000313" key="2">
    <source>
        <dbReference type="EMBL" id="KFB48415.1"/>
    </source>
</evidence>
<dbReference type="VEuPathDB" id="VectorBase:ASIC016540"/>
<protein>
    <submittedName>
        <fullName evidence="2 3">Uncharacterized protein</fullName>
    </submittedName>
</protein>
<dbReference type="EMBL" id="ATLV01023078">
    <property type="status" value="NOT_ANNOTATED_CDS"/>
    <property type="molecule type" value="Genomic_DNA"/>
</dbReference>
<proteinExistence type="predicted"/>
<evidence type="ECO:0000313" key="4">
    <source>
        <dbReference type="Proteomes" id="UP000030765"/>
    </source>
</evidence>
<feature type="region of interest" description="Disordered" evidence="1">
    <location>
        <begin position="112"/>
        <end position="144"/>
    </location>
</feature>
<evidence type="ECO:0000256" key="1">
    <source>
        <dbReference type="SAM" id="MobiDB-lite"/>
    </source>
</evidence>
<accession>A0A084WDX1</accession>
<sequence>MDSQLVSDRVGSRYTVAPLFYDYIHRYATDPVEGGQGQTGESETVAERKIRPSPAHRGDRGGHSEWLLGVPWPERLSCRFNISPRGSLNRARTKVARVRSWAVAVSWGREAHRQDTGHPGAWSCMHSGPAGGRSPRTPAPAAVH</sequence>
<dbReference type="EnsemblMetazoa" id="ASIC016540-RA">
    <property type="protein sequence ID" value="ASIC016540-PA"/>
    <property type="gene ID" value="ASIC016540"/>
</dbReference>
<reference evidence="3" key="2">
    <citation type="submission" date="2020-05" db="UniProtKB">
        <authorList>
            <consortium name="EnsemblMetazoa"/>
        </authorList>
    </citation>
    <scope>IDENTIFICATION</scope>
</reference>
<name>A0A084WDX1_ANOSI</name>
<dbReference type="EMBL" id="KE525340">
    <property type="protein sequence ID" value="KFB48415.1"/>
    <property type="molecule type" value="Genomic_DNA"/>
</dbReference>
<feature type="region of interest" description="Disordered" evidence="1">
    <location>
        <begin position="32"/>
        <end position="64"/>
    </location>
</feature>
<reference evidence="2 4" key="1">
    <citation type="journal article" date="2014" name="BMC Genomics">
        <title>Genome sequence of Anopheles sinensis provides insight into genetics basis of mosquito competence for malaria parasites.</title>
        <authorList>
            <person name="Zhou D."/>
            <person name="Zhang D."/>
            <person name="Ding G."/>
            <person name="Shi L."/>
            <person name="Hou Q."/>
            <person name="Ye Y."/>
            <person name="Xu Y."/>
            <person name="Zhou H."/>
            <person name="Xiong C."/>
            <person name="Li S."/>
            <person name="Yu J."/>
            <person name="Hong S."/>
            <person name="Yu X."/>
            <person name="Zou P."/>
            <person name="Chen C."/>
            <person name="Chang X."/>
            <person name="Wang W."/>
            <person name="Lv Y."/>
            <person name="Sun Y."/>
            <person name="Ma L."/>
            <person name="Shen B."/>
            <person name="Zhu C."/>
        </authorList>
    </citation>
    <scope>NUCLEOTIDE SEQUENCE [LARGE SCALE GENOMIC DNA]</scope>
</reference>
<dbReference type="AlphaFoldDB" id="A0A084WDX1"/>
<feature type="compositionally biased region" description="Basic and acidic residues" evidence="1">
    <location>
        <begin position="45"/>
        <end position="63"/>
    </location>
</feature>
<gene>
    <name evidence="2" type="ORF">ZHAS_00016540</name>
</gene>
<organism evidence="2">
    <name type="scientific">Anopheles sinensis</name>
    <name type="common">Mosquito</name>
    <dbReference type="NCBI Taxonomy" id="74873"/>
    <lineage>
        <taxon>Eukaryota</taxon>
        <taxon>Metazoa</taxon>
        <taxon>Ecdysozoa</taxon>
        <taxon>Arthropoda</taxon>
        <taxon>Hexapoda</taxon>
        <taxon>Insecta</taxon>
        <taxon>Pterygota</taxon>
        <taxon>Neoptera</taxon>
        <taxon>Endopterygota</taxon>
        <taxon>Diptera</taxon>
        <taxon>Nematocera</taxon>
        <taxon>Culicoidea</taxon>
        <taxon>Culicidae</taxon>
        <taxon>Anophelinae</taxon>
        <taxon>Anopheles</taxon>
    </lineage>
</organism>
<evidence type="ECO:0000313" key="3">
    <source>
        <dbReference type="EnsemblMetazoa" id="ASIC016540-PA"/>
    </source>
</evidence>
<dbReference type="Proteomes" id="UP000030765">
    <property type="component" value="Unassembled WGS sequence"/>
</dbReference>
<keyword evidence="4" id="KW-1185">Reference proteome</keyword>